<dbReference type="EMBL" id="CP144535">
    <property type="protein sequence ID" value="WWC62780.1"/>
    <property type="molecule type" value="Genomic_DNA"/>
</dbReference>
<reference evidence="2" key="1">
    <citation type="submission" date="2013-07" db="EMBL/GenBank/DDBJ databases">
        <authorList>
            <consortium name="The Broad Institute Genome Sequencing Platform"/>
            <person name="Cuomo C."/>
            <person name="Litvintseva A."/>
            <person name="Chen Y."/>
            <person name="Heitman J."/>
            <person name="Sun S."/>
            <person name="Springer D."/>
            <person name="Dromer F."/>
            <person name="Young S.K."/>
            <person name="Zeng Q."/>
            <person name="Gargeya S."/>
            <person name="Fitzgerald M."/>
            <person name="Abouelleil A."/>
            <person name="Alvarado L."/>
            <person name="Berlin A.M."/>
            <person name="Chapman S.B."/>
            <person name="Dewar J."/>
            <person name="Goldberg J."/>
            <person name="Griggs A."/>
            <person name="Gujja S."/>
            <person name="Hansen M."/>
            <person name="Howarth C."/>
            <person name="Imamovic A."/>
            <person name="Larimer J."/>
            <person name="McCowan C."/>
            <person name="Murphy C."/>
            <person name="Pearson M."/>
            <person name="Priest M."/>
            <person name="Roberts A."/>
            <person name="Saif S."/>
            <person name="Shea T."/>
            <person name="Sykes S."/>
            <person name="Wortman J."/>
            <person name="Nusbaum C."/>
            <person name="Birren B."/>
        </authorList>
    </citation>
    <scope>NUCLEOTIDE SEQUENCE</scope>
    <source>
        <strain evidence="2">CBS 10117</strain>
    </source>
</reference>
<dbReference type="Proteomes" id="UP000078595">
    <property type="component" value="Chromosome 6"/>
</dbReference>
<sequence>MAEGWSRGWTATDTGGQSIVLFIQWAEARAGDGREIDRGAGRRGEEKGQGEGKRKATEGGGKGDGETNGRMMRLGGGERAGGWEDGRTRAEGKDKLVNTIQK</sequence>
<feature type="region of interest" description="Disordered" evidence="1">
    <location>
        <begin position="30"/>
        <end position="102"/>
    </location>
</feature>
<dbReference type="KEGG" id="kdj:90830121"/>
<dbReference type="GeneID" id="90830121"/>
<gene>
    <name evidence="2" type="ORF">I303_105377</name>
</gene>
<evidence type="ECO:0000313" key="3">
    <source>
        <dbReference type="Proteomes" id="UP000078595"/>
    </source>
</evidence>
<feature type="compositionally biased region" description="Basic and acidic residues" evidence="1">
    <location>
        <begin position="81"/>
        <end position="96"/>
    </location>
</feature>
<feature type="compositionally biased region" description="Basic and acidic residues" evidence="1">
    <location>
        <begin position="30"/>
        <end position="67"/>
    </location>
</feature>
<protein>
    <submittedName>
        <fullName evidence="2">Uncharacterized protein</fullName>
    </submittedName>
</protein>
<name>A0AAJ8KSP5_9TREE</name>
<dbReference type="AlphaFoldDB" id="A0AAJ8KSP5"/>
<accession>A0AAJ8KSP5</accession>
<organism evidence="2 3">
    <name type="scientific">Kwoniella dejecticola CBS 10117</name>
    <dbReference type="NCBI Taxonomy" id="1296121"/>
    <lineage>
        <taxon>Eukaryota</taxon>
        <taxon>Fungi</taxon>
        <taxon>Dikarya</taxon>
        <taxon>Basidiomycota</taxon>
        <taxon>Agaricomycotina</taxon>
        <taxon>Tremellomycetes</taxon>
        <taxon>Tremellales</taxon>
        <taxon>Cryptococcaceae</taxon>
        <taxon>Kwoniella</taxon>
    </lineage>
</organism>
<reference evidence="2" key="2">
    <citation type="submission" date="2024-02" db="EMBL/GenBank/DDBJ databases">
        <title>Comparative genomics of Cryptococcus and Kwoniella reveals pathogenesis evolution and contrasting modes of karyotype evolution via chromosome fusion or intercentromeric recombination.</title>
        <authorList>
            <person name="Coelho M.A."/>
            <person name="David-Palma M."/>
            <person name="Shea T."/>
            <person name="Bowers K."/>
            <person name="McGinley-Smith S."/>
            <person name="Mohammad A.W."/>
            <person name="Gnirke A."/>
            <person name="Yurkov A.M."/>
            <person name="Nowrousian M."/>
            <person name="Sun S."/>
            <person name="Cuomo C.A."/>
            <person name="Heitman J."/>
        </authorList>
    </citation>
    <scope>NUCLEOTIDE SEQUENCE</scope>
    <source>
        <strain evidence="2">CBS 10117</strain>
    </source>
</reference>
<evidence type="ECO:0000256" key="1">
    <source>
        <dbReference type="SAM" id="MobiDB-lite"/>
    </source>
</evidence>
<dbReference type="RefSeq" id="XP_065825220.1">
    <property type="nucleotide sequence ID" value="XM_065969148.1"/>
</dbReference>
<evidence type="ECO:0000313" key="2">
    <source>
        <dbReference type="EMBL" id="WWC62780.1"/>
    </source>
</evidence>
<proteinExistence type="predicted"/>
<keyword evidence="3" id="KW-1185">Reference proteome</keyword>